<sequence>MPKISLGHPFGPLIQLLVSDLMALSSEKIHIIFWMLEWWMMERLLGFQSTIRLT</sequence>
<accession>A0A0S1MKG6</accession>
<organism evidence="1">
    <name type="scientific">Phakopsora pachyrhizi</name>
    <name type="common">Asian soybean rust disease fungus</name>
    <dbReference type="NCBI Taxonomy" id="170000"/>
    <lineage>
        <taxon>Eukaryota</taxon>
        <taxon>Fungi</taxon>
        <taxon>Dikarya</taxon>
        <taxon>Basidiomycota</taxon>
        <taxon>Pucciniomycotina</taxon>
        <taxon>Pucciniomycetes</taxon>
        <taxon>Pucciniales</taxon>
        <taxon>Phakopsoraceae</taxon>
        <taxon>Phakopsora</taxon>
    </lineage>
</organism>
<name>A0A0S1MKG6_PHAPC</name>
<evidence type="ECO:0000313" key="1">
    <source>
        <dbReference type="EMBL" id="ALL41336.1"/>
    </source>
</evidence>
<dbReference type="EMBL" id="KT247247">
    <property type="protein sequence ID" value="ALL41336.1"/>
    <property type="molecule type" value="mRNA"/>
</dbReference>
<reference evidence="1" key="1">
    <citation type="submission" date="2015-07" db="EMBL/GenBank/DDBJ databases">
        <title>Elucidating the P. pachyrhizi secretome and potential effectors.</title>
        <authorList>
            <person name="de Carvalho M.C.C.G."/>
            <person name="Nascimento L.C."/>
            <person name="Darben L.M."/>
            <person name="Polizel-Podanosqui A.M."/>
            <person name="Lopes-Caitar V.S."/>
            <person name="Rocha C.S."/>
            <person name="Qi M."/>
            <person name="Carazolle M."/>
            <person name="Kuwahara M.K."/>
            <person name="Pereira G.A.G."/>
            <person name="Abdelnoor R.V."/>
            <person name="Whitham S.A."/>
            <person name="Marcelino-Guimaraes F.C."/>
        </authorList>
    </citation>
    <scope>NUCLEOTIDE SEQUENCE</scope>
</reference>
<proteinExistence type="evidence at transcript level"/>
<protein>
    <submittedName>
        <fullName evidence="1">Uncharacterized protein</fullName>
    </submittedName>
</protein>
<dbReference type="AlphaFoldDB" id="A0A0S1MKG6"/>